<comment type="caution">
    <text evidence="1">The sequence shown here is derived from an EMBL/GenBank/DDBJ whole genome shotgun (WGS) entry which is preliminary data.</text>
</comment>
<name>A0ACA9NQD8_9GLOM</name>
<gene>
    <name evidence="1" type="ORF">ACOLOM_LOCUS8901</name>
</gene>
<accession>A0ACA9NQD8</accession>
<protein>
    <submittedName>
        <fullName evidence="1">17616_t:CDS:1</fullName>
    </submittedName>
</protein>
<dbReference type="EMBL" id="CAJVPT010024290">
    <property type="protein sequence ID" value="CAG8669693.1"/>
    <property type="molecule type" value="Genomic_DNA"/>
</dbReference>
<sequence length="39" mass="4561">MQSEVDSPKQRISELEAKNVELLKQVMEESIKREAENPF</sequence>
<evidence type="ECO:0000313" key="2">
    <source>
        <dbReference type="Proteomes" id="UP000789525"/>
    </source>
</evidence>
<reference evidence="1" key="1">
    <citation type="submission" date="2021-06" db="EMBL/GenBank/DDBJ databases">
        <authorList>
            <person name="Kallberg Y."/>
            <person name="Tangrot J."/>
            <person name="Rosling A."/>
        </authorList>
    </citation>
    <scope>NUCLEOTIDE SEQUENCE</scope>
    <source>
        <strain evidence="1">CL356</strain>
    </source>
</reference>
<dbReference type="Proteomes" id="UP000789525">
    <property type="component" value="Unassembled WGS sequence"/>
</dbReference>
<proteinExistence type="predicted"/>
<keyword evidence="2" id="KW-1185">Reference proteome</keyword>
<organism evidence="1 2">
    <name type="scientific">Acaulospora colombiana</name>
    <dbReference type="NCBI Taxonomy" id="27376"/>
    <lineage>
        <taxon>Eukaryota</taxon>
        <taxon>Fungi</taxon>
        <taxon>Fungi incertae sedis</taxon>
        <taxon>Mucoromycota</taxon>
        <taxon>Glomeromycotina</taxon>
        <taxon>Glomeromycetes</taxon>
        <taxon>Diversisporales</taxon>
        <taxon>Acaulosporaceae</taxon>
        <taxon>Acaulospora</taxon>
    </lineage>
</organism>
<evidence type="ECO:0000313" key="1">
    <source>
        <dbReference type="EMBL" id="CAG8669693.1"/>
    </source>
</evidence>